<dbReference type="STRING" id="1390249.BHU72_14630"/>
<name>A0A1E5L7C4_9FIRM</name>
<dbReference type="AlphaFoldDB" id="A0A1E5L7C4"/>
<comment type="caution">
    <text evidence="1">The sequence shown here is derived from an EMBL/GenBank/DDBJ whole genome shotgun (WGS) entry which is preliminary data.</text>
</comment>
<dbReference type="EMBL" id="MJAT01000008">
    <property type="protein sequence ID" value="OEH86062.1"/>
    <property type="molecule type" value="Genomic_DNA"/>
</dbReference>
<keyword evidence="2" id="KW-1185">Reference proteome</keyword>
<protein>
    <submittedName>
        <fullName evidence="1">Uncharacterized protein</fullName>
    </submittedName>
</protein>
<dbReference type="RefSeq" id="WP_069701584.1">
    <property type="nucleotide sequence ID" value="NZ_MJAT01000008.1"/>
</dbReference>
<dbReference type="Proteomes" id="UP000095255">
    <property type="component" value="Unassembled WGS sequence"/>
</dbReference>
<reference evidence="1 2" key="1">
    <citation type="submission" date="2016-09" db="EMBL/GenBank/DDBJ databases">
        <title>Desulfuribacillus arsenicus sp. nov., an obligately anaerobic, dissimilatory arsenic- and antimonate-reducing bacterium isolated from anoxic sediments.</title>
        <authorList>
            <person name="Abin C.A."/>
            <person name="Hollibaugh J.T."/>
        </authorList>
    </citation>
    <scope>NUCLEOTIDE SEQUENCE [LARGE SCALE GENOMIC DNA]</scope>
    <source>
        <strain evidence="1 2">MLFW-2</strain>
    </source>
</reference>
<gene>
    <name evidence="1" type="ORF">BHU72_14630</name>
</gene>
<evidence type="ECO:0000313" key="1">
    <source>
        <dbReference type="EMBL" id="OEH86062.1"/>
    </source>
</evidence>
<organism evidence="1 2">
    <name type="scientific">Desulfuribacillus stibiiarsenatis</name>
    <dbReference type="NCBI Taxonomy" id="1390249"/>
    <lineage>
        <taxon>Bacteria</taxon>
        <taxon>Bacillati</taxon>
        <taxon>Bacillota</taxon>
        <taxon>Desulfuribacillia</taxon>
        <taxon>Desulfuribacillales</taxon>
        <taxon>Desulfuribacillaceae</taxon>
        <taxon>Desulfuribacillus</taxon>
    </lineage>
</organism>
<proteinExistence type="predicted"/>
<evidence type="ECO:0000313" key="2">
    <source>
        <dbReference type="Proteomes" id="UP000095255"/>
    </source>
</evidence>
<accession>A0A1E5L7C4</accession>
<sequence length="70" mass="8197">MNERKELSTNHELKSKLKDCTDRLGDAIYRLIIARDLTVIEAMVVRDSVDYTIEQKVMQQAIDNLKFKKI</sequence>